<reference evidence="5" key="1">
    <citation type="submission" date="2018-05" db="EMBL/GenBank/DDBJ databases">
        <authorList>
            <person name="Lanie J.A."/>
            <person name="Ng W.-L."/>
            <person name="Kazmierczak K.M."/>
            <person name="Andrzejewski T.M."/>
            <person name="Davidsen T.M."/>
            <person name="Wayne K.J."/>
            <person name="Tettelin H."/>
            <person name="Glass J.I."/>
            <person name="Rusch D."/>
            <person name="Podicherti R."/>
            <person name="Tsui H.-C.T."/>
            <person name="Winkler M.E."/>
        </authorList>
    </citation>
    <scope>NUCLEOTIDE SEQUENCE</scope>
</reference>
<keyword evidence="1" id="KW-0813">Transport</keyword>
<keyword evidence="3" id="KW-0067">ATP-binding</keyword>
<dbReference type="PANTHER" id="PTHR42788:SF13">
    <property type="entry name" value="ALIPHATIC SULFONATES IMPORT ATP-BINDING PROTEIN SSUB"/>
    <property type="match status" value="1"/>
</dbReference>
<feature type="domain" description="ABC transporter" evidence="4">
    <location>
        <begin position="43"/>
        <end position="274"/>
    </location>
</feature>
<dbReference type="CDD" id="cd03293">
    <property type="entry name" value="ABC_NrtD_SsuB_transporters"/>
    <property type="match status" value="1"/>
</dbReference>
<dbReference type="InterPro" id="IPR003439">
    <property type="entry name" value="ABC_transporter-like_ATP-bd"/>
</dbReference>
<dbReference type="GO" id="GO:0005524">
    <property type="term" value="F:ATP binding"/>
    <property type="evidence" value="ECO:0007669"/>
    <property type="project" value="UniProtKB-KW"/>
</dbReference>
<accession>A0A381NM20</accession>
<dbReference type="InterPro" id="IPR027417">
    <property type="entry name" value="P-loop_NTPase"/>
</dbReference>
<evidence type="ECO:0000256" key="1">
    <source>
        <dbReference type="ARBA" id="ARBA00022448"/>
    </source>
</evidence>
<dbReference type="GO" id="GO:0016887">
    <property type="term" value="F:ATP hydrolysis activity"/>
    <property type="evidence" value="ECO:0007669"/>
    <property type="project" value="InterPro"/>
</dbReference>
<sequence length="289" mass="32088">MFSGSNLNTDNFSICISSQTFTSLMSGVSNTITNQEKFDRGQIEVDYITKSFDSDAGNILALDGINLEVVPQEFITLVGRSGCGKSTLLRCIGGLISPSTGTIKISGQVVTEPHPQIGYVFQQAVLLPWRTVEENVLLPFEVKGNPTDKEKHKVSEVLEIVGLSDYANHRPGELSGGMQQRVSVSRALVTEPSILLMDEPFGALDAQTREDMNIELLRIWEVAKTTIVFVTHDIGEALFLSDRVVLMSARPGKVHDIIEVNSPRPRTFDQVENDPAFWKMRQRIRESLH</sequence>
<dbReference type="Pfam" id="PF00005">
    <property type="entry name" value="ABC_tran"/>
    <property type="match status" value="1"/>
</dbReference>
<dbReference type="InterPro" id="IPR017871">
    <property type="entry name" value="ABC_transporter-like_CS"/>
</dbReference>
<gene>
    <name evidence="5" type="ORF">METZ01_LOCUS8018</name>
</gene>
<evidence type="ECO:0000256" key="3">
    <source>
        <dbReference type="ARBA" id="ARBA00022840"/>
    </source>
</evidence>
<dbReference type="InterPro" id="IPR003593">
    <property type="entry name" value="AAA+_ATPase"/>
</dbReference>
<dbReference type="AlphaFoldDB" id="A0A381NM20"/>
<name>A0A381NM20_9ZZZZ</name>
<dbReference type="SUPFAM" id="SSF52540">
    <property type="entry name" value="P-loop containing nucleoside triphosphate hydrolases"/>
    <property type="match status" value="1"/>
</dbReference>
<evidence type="ECO:0000256" key="2">
    <source>
        <dbReference type="ARBA" id="ARBA00022741"/>
    </source>
</evidence>
<evidence type="ECO:0000313" key="5">
    <source>
        <dbReference type="EMBL" id="SUZ55164.1"/>
    </source>
</evidence>
<evidence type="ECO:0000259" key="4">
    <source>
        <dbReference type="PROSITE" id="PS50893"/>
    </source>
</evidence>
<dbReference type="PANTHER" id="PTHR42788">
    <property type="entry name" value="TAURINE IMPORT ATP-BINDING PROTEIN-RELATED"/>
    <property type="match status" value="1"/>
</dbReference>
<dbReference type="EMBL" id="UINC01000432">
    <property type="protein sequence ID" value="SUZ55164.1"/>
    <property type="molecule type" value="Genomic_DNA"/>
</dbReference>
<protein>
    <recommendedName>
        <fullName evidence="4">ABC transporter domain-containing protein</fullName>
    </recommendedName>
</protein>
<keyword evidence="2" id="KW-0547">Nucleotide-binding</keyword>
<dbReference type="Gene3D" id="3.40.50.300">
    <property type="entry name" value="P-loop containing nucleotide triphosphate hydrolases"/>
    <property type="match status" value="1"/>
</dbReference>
<dbReference type="SMART" id="SM00382">
    <property type="entry name" value="AAA"/>
    <property type="match status" value="1"/>
</dbReference>
<organism evidence="5">
    <name type="scientific">marine metagenome</name>
    <dbReference type="NCBI Taxonomy" id="408172"/>
    <lineage>
        <taxon>unclassified sequences</taxon>
        <taxon>metagenomes</taxon>
        <taxon>ecological metagenomes</taxon>
    </lineage>
</organism>
<proteinExistence type="predicted"/>
<dbReference type="PROSITE" id="PS00211">
    <property type="entry name" value="ABC_TRANSPORTER_1"/>
    <property type="match status" value="1"/>
</dbReference>
<dbReference type="PROSITE" id="PS50893">
    <property type="entry name" value="ABC_TRANSPORTER_2"/>
    <property type="match status" value="1"/>
</dbReference>
<dbReference type="InterPro" id="IPR050166">
    <property type="entry name" value="ABC_transporter_ATP-bind"/>
</dbReference>